<protein>
    <submittedName>
        <fullName evidence="1">Uncharacterized protein</fullName>
    </submittedName>
</protein>
<gene>
    <name evidence="1" type="ORF">LWI28_018589</name>
</gene>
<reference evidence="1 2" key="1">
    <citation type="journal article" date="2022" name="Plant J.">
        <title>Strategies of tolerance reflected in two North American maple genomes.</title>
        <authorList>
            <person name="McEvoy S.L."/>
            <person name="Sezen U.U."/>
            <person name="Trouern-Trend A."/>
            <person name="McMahon S.M."/>
            <person name="Schaberg P.G."/>
            <person name="Yang J."/>
            <person name="Wegrzyn J.L."/>
            <person name="Swenson N.G."/>
        </authorList>
    </citation>
    <scope>NUCLEOTIDE SEQUENCE [LARGE SCALE GENOMIC DNA]</scope>
    <source>
        <strain evidence="1">91603</strain>
    </source>
</reference>
<comment type="caution">
    <text evidence="1">The sequence shown here is derived from an EMBL/GenBank/DDBJ whole genome shotgun (WGS) entry which is preliminary data.</text>
</comment>
<dbReference type="EMBL" id="JAJSOW010000002">
    <property type="protein sequence ID" value="KAI9198582.1"/>
    <property type="molecule type" value="Genomic_DNA"/>
</dbReference>
<organism evidence="1 2">
    <name type="scientific">Acer negundo</name>
    <name type="common">Box elder</name>
    <dbReference type="NCBI Taxonomy" id="4023"/>
    <lineage>
        <taxon>Eukaryota</taxon>
        <taxon>Viridiplantae</taxon>
        <taxon>Streptophyta</taxon>
        <taxon>Embryophyta</taxon>
        <taxon>Tracheophyta</taxon>
        <taxon>Spermatophyta</taxon>
        <taxon>Magnoliopsida</taxon>
        <taxon>eudicotyledons</taxon>
        <taxon>Gunneridae</taxon>
        <taxon>Pentapetalae</taxon>
        <taxon>rosids</taxon>
        <taxon>malvids</taxon>
        <taxon>Sapindales</taxon>
        <taxon>Sapindaceae</taxon>
        <taxon>Hippocastanoideae</taxon>
        <taxon>Acereae</taxon>
        <taxon>Acer</taxon>
    </lineage>
</organism>
<evidence type="ECO:0000313" key="1">
    <source>
        <dbReference type="EMBL" id="KAI9198582.1"/>
    </source>
</evidence>
<evidence type="ECO:0000313" key="2">
    <source>
        <dbReference type="Proteomes" id="UP001064489"/>
    </source>
</evidence>
<accession>A0AAD5JPR1</accession>
<dbReference type="AlphaFoldDB" id="A0AAD5JPR1"/>
<proteinExistence type="predicted"/>
<dbReference type="Proteomes" id="UP001064489">
    <property type="component" value="Chromosome 13"/>
</dbReference>
<keyword evidence="2" id="KW-1185">Reference proteome</keyword>
<sequence length="150" mass="17218">MAQITRRMNYFKSLALHEIAKSCNGKLLDIDTSDNNCGICVGPLLNLKARPLYGGVIRTLDPYVLLRKYELKAFEFSCLVKFLVKRLNAYSIVFGYPKDKRYCHNPENGNFVKATIIQLDGSSLFYGMSFTLVYERNSYDLAMDYIMKVL</sequence>
<name>A0AAD5JPR1_ACENE</name>